<dbReference type="EC" id="1.1.1.90" evidence="8"/>
<dbReference type="InterPro" id="IPR013149">
    <property type="entry name" value="ADH-like_C"/>
</dbReference>
<dbReference type="Proteomes" id="UP000537775">
    <property type="component" value="Unassembled WGS sequence"/>
</dbReference>
<dbReference type="InterPro" id="IPR011032">
    <property type="entry name" value="GroES-like_sf"/>
</dbReference>
<dbReference type="PANTHER" id="PTHR43350">
    <property type="entry name" value="NAD-DEPENDENT ALCOHOL DEHYDROGENASE"/>
    <property type="match status" value="1"/>
</dbReference>
<name>A0A7X0FN75_9MICO</name>
<dbReference type="PANTHER" id="PTHR43350:SF17">
    <property type="entry name" value="NAD-DEPENDENT ALCOHOL DEHYDROGENASE"/>
    <property type="match status" value="1"/>
</dbReference>
<comment type="cofactor">
    <cofactor evidence="1 6">
        <name>Zn(2+)</name>
        <dbReference type="ChEBI" id="CHEBI:29105"/>
    </cofactor>
</comment>
<feature type="domain" description="Enoyl reductase (ER)" evidence="7">
    <location>
        <begin position="17"/>
        <end position="369"/>
    </location>
</feature>
<dbReference type="Gene3D" id="3.90.180.10">
    <property type="entry name" value="Medium-chain alcohol dehydrogenases, catalytic domain"/>
    <property type="match status" value="1"/>
</dbReference>
<dbReference type="InterPro" id="IPR036291">
    <property type="entry name" value="NAD(P)-bd_dom_sf"/>
</dbReference>
<organism evidence="8 9">
    <name type="scientific">Microbacterium thalassium</name>
    <dbReference type="NCBI Taxonomy" id="362649"/>
    <lineage>
        <taxon>Bacteria</taxon>
        <taxon>Bacillati</taxon>
        <taxon>Actinomycetota</taxon>
        <taxon>Actinomycetes</taxon>
        <taxon>Micrococcales</taxon>
        <taxon>Microbacteriaceae</taxon>
        <taxon>Microbacterium</taxon>
    </lineage>
</organism>
<dbReference type="InterPro" id="IPR013154">
    <property type="entry name" value="ADH-like_N"/>
</dbReference>
<dbReference type="RefSeq" id="WP_184749830.1">
    <property type="nucleotide sequence ID" value="NZ_BAAAJR010000003.1"/>
</dbReference>
<keyword evidence="5 8" id="KW-0560">Oxidoreductase</keyword>
<evidence type="ECO:0000256" key="3">
    <source>
        <dbReference type="ARBA" id="ARBA00022723"/>
    </source>
</evidence>
<keyword evidence="9" id="KW-1185">Reference proteome</keyword>
<dbReference type="Pfam" id="PF08240">
    <property type="entry name" value="ADH_N"/>
    <property type="match status" value="1"/>
</dbReference>
<accession>A0A7X0FN75</accession>
<comment type="similarity">
    <text evidence="2 6">Belongs to the zinc-containing alcohol dehydrogenase family.</text>
</comment>
<dbReference type="SUPFAM" id="SSF50129">
    <property type="entry name" value="GroES-like"/>
    <property type="match status" value="1"/>
</dbReference>
<evidence type="ECO:0000256" key="2">
    <source>
        <dbReference type="ARBA" id="ARBA00008072"/>
    </source>
</evidence>
<evidence type="ECO:0000313" key="9">
    <source>
        <dbReference type="Proteomes" id="UP000537775"/>
    </source>
</evidence>
<evidence type="ECO:0000313" key="8">
    <source>
        <dbReference type="EMBL" id="MBB6390598.1"/>
    </source>
</evidence>
<dbReference type="Pfam" id="PF00107">
    <property type="entry name" value="ADH_zinc_N"/>
    <property type="match status" value="1"/>
</dbReference>
<protein>
    <submittedName>
        <fullName evidence="8">Aryl-alcohol dehydrogenase</fullName>
        <ecNumber evidence="8">1.1.1.90</ecNumber>
    </submittedName>
</protein>
<evidence type="ECO:0000259" key="7">
    <source>
        <dbReference type="SMART" id="SM00829"/>
    </source>
</evidence>
<evidence type="ECO:0000256" key="4">
    <source>
        <dbReference type="ARBA" id="ARBA00022833"/>
    </source>
</evidence>
<reference evidence="8 9" key="1">
    <citation type="submission" date="2020-08" db="EMBL/GenBank/DDBJ databases">
        <title>Sequencing the genomes of 1000 actinobacteria strains.</title>
        <authorList>
            <person name="Klenk H.-P."/>
        </authorList>
    </citation>
    <scope>NUCLEOTIDE SEQUENCE [LARGE SCALE GENOMIC DNA]</scope>
    <source>
        <strain evidence="8 9">DSM 12511</strain>
    </source>
</reference>
<evidence type="ECO:0000256" key="5">
    <source>
        <dbReference type="ARBA" id="ARBA00023002"/>
    </source>
</evidence>
<evidence type="ECO:0000256" key="1">
    <source>
        <dbReference type="ARBA" id="ARBA00001947"/>
    </source>
</evidence>
<proteinExistence type="inferred from homology"/>
<keyword evidence="4 6" id="KW-0862">Zinc</keyword>
<dbReference type="AlphaFoldDB" id="A0A7X0FN75"/>
<dbReference type="CDD" id="cd08278">
    <property type="entry name" value="benzyl_alcohol_DH"/>
    <property type="match status" value="1"/>
</dbReference>
<dbReference type="PROSITE" id="PS00059">
    <property type="entry name" value="ADH_ZINC"/>
    <property type="match status" value="1"/>
</dbReference>
<comment type="caution">
    <text evidence="8">The sequence shown here is derived from an EMBL/GenBank/DDBJ whole genome shotgun (WGS) entry which is preliminary data.</text>
</comment>
<gene>
    <name evidence="8" type="ORF">HD594_000911</name>
</gene>
<dbReference type="InterPro" id="IPR020843">
    <property type="entry name" value="ER"/>
</dbReference>
<dbReference type="SUPFAM" id="SSF51735">
    <property type="entry name" value="NAD(P)-binding Rossmann-fold domains"/>
    <property type="match status" value="1"/>
</dbReference>
<dbReference type="FunFam" id="3.40.50.720:FF:000003">
    <property type="entry name" value="S-(hydroxymethyl)glutathione dehydrogenase"/>
    <property type="match status" value="1"/>
</dbReference>
<keyword evidence="3 6" id="KW-0479">Metal-binding</keyword>
<dbReference type="InterPro" id="IPR002328">
    <property type="entry name" value="ADH_Zn_CS"/>
</dbReference>
<dbReference type="GO" id="GO:0018456">
    <property type="term" value="F:aryl-alcohol dehydrogenase (NAD+) activity"/>
    <property type="evidence" value="ECO:0007669"/>
    <property type="project" value="UniProtKB-EC"/>
</dbReference>
<evidence type="ECO:0000256" key="6">
    <source>
        <dbReference type="RuleBase" id="RU361277"/>
    </source>
</evidence>
<dbReference type="EMBL" id="JACHML010000001">
    <property type="protein sequence ID" value="MBB6390598.1"/>
    <property type="molecule type" value="Genomic_DNA"/>
</dbReference>
<dbReference type="GO" id="GO:0008270">
    <property type="term" value="F:zinc ion binding"/>
    <property type="evidence" value="ECO:0007669"/>
    <property type="project" value="InterPro"/>
</dbReference>
<dbReference type="Gene3D" id="3.40.50.720">
    <property type="entry name" value="NAD(P)-binding Rossmann-like Domain"/>
    <property type="match status" value="1"/>
</dbReference>
<sequence length="384" mass="39420">MSVEITASVTPGRSAPSQVETVFIDEPGPGEALVRIVAAGVCHTDAITREGDLPLPLPGILGHEGAGVVEAVGPAVTQVAVGDRVVIGWPSCGECDACLDGEPRYCDHLVEALTSGARLRGEHRGESAYRTADGAALAGHFFGQSSFATASLVLADALVKVPDDVPLSVAAPLACGVTTGAGAVMNVAKPKPGDALVIWGTGAVGLAAIMAARNSPATTIIAVDLHEDRLALARELGATHTVNAAAGDALDEVRRICGGPADYAFECTGVIRVVEQAVESVSMRGTVILIGGAPADSRFSVDHFGALWGKRIVGVLGGEGRNGSLIPALLDLWRQGRFPIDRLIEDFAFPHVDEAIDAGTSGRVIKPVLHVSDDPIAAHRGGAQ</sequence>
<dbReference type="SMART" id="SM00829">
    <property type="entry name" value="PKS_ER"/>
    <property type="match status" value="1"/>
</dbReference>